<protein>
    <submittedName>
        <fullName evidence="3">HDOD domain-containing protein</fullName>
    </submittedName>
</protein>
<dbReference type="Gene3D" id="1.10.3210.10">
    <property type="entry name" value="Hypothetical protein af1432"/>
    <property type="match status" value="1"/>
</dbReference>
<dbReference type="InterPro" id="IPR052340">
    <property type="entry name" value="RNase_Y/CdgJ"/>
</dbReference>
<dbReference type="SUPFAM" id="SSF109604">
    <property type="entry name" value="HD-domain/PDEase-like"/>
    <property type="match status" value="1"/>
</dbReference>
<dbReference type="RefSeq" id="WP_206254937.1">
    <property type="nucleotide sequence ID" value="NZ_CP071060.1"/>
</dbReference>
<feature type="domain" description="HDOD" evidence="2">
    <location>
        <begin position="247"/>
        <end position="429"/>
    </location>
</feature>
<dbReference type="InterPro" id="IPR013976">
    <property type="entry name" value="HDOD"/>
</dbReference>
<evidence type="ECO:0000313" key="4">
    <source>
        <dbReference type="Proteomes" id="UP000663570"/>
    </source>
</evidence>
<sequence length="456" mass="48756">MLAWISRLLGLGTAKRQEAEAPNEPAAAQAATISPTPEAEPAPAAEGALLQQVLLDKQRRATGYLFSLQAGRTGQLADQSPRVRALLDDLLIARLLTLAPHWPAQRSAWIAIDDTSLAHGSLPRLAALRTVLHVQPAEPEQAAAPETVSRIRSLQREGIRIGLDAAPGAPWFESLAWLADVFLLDFHQAPATLQRYHAQLGGQFALIPRVATGVDTLDALDAAWKLGCSEAAGAFAQLRGNWQGNRIAPGPLRVAALLARIGSDTENREIAAALKQDMALSYRLLRFVNTASGGLQHTIGSIEQALVLLGREQLYRWLALLVCASAQRGEGDAMMETALVRARMLEVLADRVAPEARDDLFVTGLFSQLDMLLQVPMETALEPLALTPAVREALLGRRGPCADWLAVAEAGDNSDPVALLVACRKLGIPAMRAASARITALAWVHSLAAAPDTQAA</sequence>
<dbReference type="PANTHER" id="PTHR33525">
    <property type="match status" value="1"/>
</dbReference>
<feature type="region of interest" description="Disordered" evidence="1">
    <location>
        <begin position="16"/>
        <end position="43"/>
    </location>
</feature>
<dbReference type="EMBL" id="CP071060">
    <property type="protein sequence ID" value="QSI77512.1"/>
    <property type="molecule type" value="Genomic_DNA"/>
</dbReference>
<dbReference type="PROSITE" id="PS51833">
    <property type="entry name" value="HDOD"/>
    <property type="match status" value="1"/>
</dbReference>
<evidence type="ECO:0000259" key="2">
    <source>
        <dbReference type="PROSITE" id="PS51833"/>
    </source>
</evidence>
<evidence type="ECO:0000256" key="1">
    <source>
        <dbReference type="SAM" id="MobiDB-lite"/>
    </source>
</evidence>
<evidence type="ECO:0000313" key="3">
    <source>
        <dbReference type="EMBL" id="QSI77512.1"/>
    </source>
</evidence>
<proteinExistence type="predicted"/>
<gene>
    <name evidence="3" type="ORF">JY500_02325</name>
</gene>
<dbReference type="Pfam" id="PF08668">
    <property type="entry name" value="HDOD"/>
    <property type="match status" value="1"/>
</dbReference>
<accession>A0ABX7M6Y5</accession>
<feature type="compositionally biased region" description="Low complexity" evidence="1">
    <location>
        <begin position="20"/>
        <end position="43"/>
    </location>
</feature>
<organism evidence="3 4">
    <name type="scientific">Niveibacterium microcysteis</name>
    <dbReference type="NCBI Taxonomy" id="2811415"/>
    <lineage>
        <taxon>Bacteria</taxon>
        <taxon>Pseudomonadati</taxon>
        <taxon>Pseudomonadota</taxon>
        <taxon>Betaproteobacteria</taxon>
        <taxon>Rhodocyclales</taxon>
        <taxon>Rhodocyclaceae</taxon>
        <taxon>Niveibacterium</taxon>
    </lineage>
</organism>
<dbReference type="PANTHER" id="PTHR33525:SF4">
    <property type="entry name" value="CYCLIC DI-GMP PHOSPHODIESTERASE CDGJ"/>
    <property type="match status" value="1"/>
</dbReference>
<dbReference type="Proteomes" id="UP000663570">
    <property type="component" value="Chromosome"/>
</dbReference>
<name>A0ABX7M6Y5_9RHOO</name>
<keyword evidence="4" id="KW-1185">Reference proteome</keyword>
<reference evidence="3 4" key="1">
    <citation type="submission" date="2021-02" db="EMBL/GenBank/DDBJ databases">
        <title>Niveibacterium changnyeongensis HC41.</title>
        <authorList>
            <person name="Kang M."/>
        </authorList>
    </citation>
    <scope>NUCLEOTIDE SEQUENCE [LARGE SCALE GENOMIC DNA]</scope>
    <source>
        <strain evidence="3 4">HC41</strain>
    </source>
</reference>